<dbReference type="WBParaSite" id="scaffold34585_cov244.g21435">
    <property type="protein sequence ID" value="scaffold34585_cov244.g21435"/>
    <property type="gene ID" value="scaffold34585_cov244.g21435"/>
</dbReference>
<keyword evidence="2" id="KW-1185">Reference proteome</keyword>
<name>A0A915MCE1_MELJA</name>
<feature type="transmembrane region" description="Helical" evidence="1">
    <location>
        <begin position="36"/>
        <end position="57"/>
    </location>
</feature>
<dbReference type="AlphaFoldDB" id="A0A915MCE1"/>
<organism evidence="2 3">
    <name type="scientific">Meloidogyne javanica</name>
    <name type="common">Root-knot nematode worm</name>
    <dbReference type="NCBI Taxonomy" id="6303"/>
    <lineage>
        <taxon>Eukaryota</taxon>
        <taxon>Metazoa</taxon>
        <taxon>Ecdysozoa</taxon>
        <taxon>Nematoda</taxon>
        <taxon>Chromadorea</taxon>
        <taxon>Rhabditida</taxon>
        <taxon>Tylenchina</taxon>
        <taxon>Tylenchomorpha</taxon>
        <taxon>Tylenchoidea</taxon>
        <taxon>Meloidogynidae</taxon>
        <taxon>Meloidogyninae</taxon>
        <taxon>Meloidogyne</taxon>
        <taxon>Meloidogyne incognita group</taxon>
    </lineage>
</organism>
<dbReference type="Proteomes" id="UP000887561">
    <property type="component" value="Unplaced"/>
</dbReference>
<reference evidence="3" key="1">
    <citation type="submission" date="2022-11" db="UniProtKB">
        <authorList>
            <consortium name="WormBaseParasite"/>
        </authorList>
    </citation>
    <scope>IDENTIFICATION</scope>
</reference>
<proteinExistence type="predicted"/>
<protein>
    <submittedName>
        <fullName evidence="3">Uncharacterized protein</fullName>
    </submittedName>
</protein>
<keyword evidence="1" id="KW-0472">Membrane</keyword>
<keyword evidence="1" id="KW-1133">Transmembrane helix</keyword>
<accession>A0A915MCE1</accession>
<feature type="transmembrane region" description="Helical" evidence="1">
    <location>
        <begin position="7"/>
        <end position="24"/>
    </location>
</feature>
<evidence type="ECO:0000256" key="1">
    <source>
        <dbReference type="SAM" id="Phobius"/>
    </source>
</evidence>
<keyword evidence="1" id="KW-0812">Transmembrane</keyword>
<evidence type="ECO:0000313" key="3">
    <source>
        <dbReference type="WBParaSite" id="scaffold34585_cov244.g21435"/>
    </source>
</evidence>
<evidence type="ECO:0000313" key="2">
    <source>
        <dbReference type="Proteomes" id="UP000887561"/>
    </source>
</evidence>
<sequence length="103" mass="11697">MQVYSKILLQTCFVDIVGICMFVVSQPTNDLSNFTASYASTLAIANYIIIIFCGIRIQICVYRHCKGVEMTQLRNMNKQMSIVLGAQVWNDICTYTETRISKV</sequence>